<protein>
    <submittedName>
        <fullName evidence="10">Multidrug efflux transporter protein</fullName>
    </submittedName>
</protein>
<dbReference type="PANTHER" id="PTHR23522">
    <property type="entry name" value="BLL5896 PROTEIN"/>
    <property type="match status" value="1"/>
</dbReference>
<dbReference type="InterPro" id="IPR036259">
    <property type="entry name" value="MFS_trans_sf"/>
</dbReference>
<dbReference type="eggNOG" id="COG2814">
    <property type="taxonomic scope" value="Bacteria"/>
</dbReference>
<evidence type="ECO:0000256" key="4">
    <source>
        <dbReference type="ARBA" id="ARBA00022519"/>
    </source>
</evidence>
<dbReference type="GO" id="GO:0005886">
    <property type="term" value="C:plasma membrane"/>
    <property type="evidence" value="ECO:0007669"/>
    <property type="project" value="UniProtKB-SubCell"/>
</dbReference>
<reference evidence="10 11" key="1">
    <citation type="journal article" date="2011" name="J. Bacteriol.">
        <title>Genome sequence of Haloplasma contractile, an unusual contractile bacterium from a deep-sea anoxic brine lake.</title>
        <authorList>
            <person name="Antunes A."/>
            <person name="Alam I."/>
            <person name="El Dorry H."/>
            <person name="Siam R."/>
            <person name="Robertson A."/>
            <person name="Bajic V.B."/>
            <person name="Stingl U."/>
        </authorList>
    </citation>
    <scope>NUCLEOTIDE SEQUENCE [LARGE SCALE GENOMIC DNA]</scope>
    <source>
        <strain evidence="10 11">SSD-17B</strain>
    </source>
</reference>
<feature type="transmembrane region" description="Helical" evidence="8">
    <location>
        <begin position="330"/>
        <end position="351"/>
    </location>
</feature>
<evidence type="ECO:0000256" key="8">
    <source>
        <dbReference type="SAM" id="Phobius"/>
    </source>
</evidence>
<dbReference type="PANTHER" id="PTHR23522:SF10">
    <property type="entry name" value="3-PHENYLPROPIONIC ACID TRANSPORTER-RELATED"/>
    <property type="match status" value="1"/>
</dbReference>
<keyword evidence="6 8" id="KW-1133">Transmembrane helix</keyword>
<proteinExistence type="predicted"/>
<feature type="transmembrane region" description="Helical" evidence="8">
    <location>
        <begin position="206"/>
        <end position="225"/>
    </location>
</feature>
<reference evidence="10 11" key="2">
    <citation type="journal article" date="2013" name="PLoS ONE">
        <title>INDIGO - INtegrated Data Warehouse of MIcrobial GenOmes with Examples from the Red Sea Extremophiles.</title>
        <authorList>
            <person name="Alam I."/>
            <person name="Antunes A."/>
            <person name="Kamau A.A."/>
            <person name="Ba Alawi W."/>
            <person name="Kalkatawi M."/>
            <person name="Stingl U."/>
            <person name="Bajic V.B."/>
        </authorList>
    </citation>
    <scope>NUCLEOTIDE SEQUENCE [LARGE SCALE GENOMIC DNA]</scope>
    <source>
        <strain evidence="10 11">SSD-17B</strain>
    </source>
</reference>
<dbReference type="GO" id="GO:0022857">
    <property type="term" value="F:transmembrane transporter activity"/>
    <property type="evidence" value="ECO:0007669"/>
    <property type="project" value="InterPro"/>
</dbReference>
<comment type="subcellular location">
    <subcellularLocation>
        <location evidence="1">Cell inner membrane</location>
        <topology evidence="1">Multi-pass membrane protein</topology>
    </subcellularLocation>
</comment>
<dbReference type="EMBL" id="AFNU02000001">
    <property type="protein sequence ID" value="ERJ13750.1"/>
    <property type="molecule type" value="Genomic_DNA"/>
</dbReference>
<feature type="transmembrane region" description="Helical" evidence="8">
    <location>
        <begin position="300"/>
        <end position="318"/>
    </location>
</feature>
<dbReference type="PROSITE" id="PS50850">
    <property type="entry name" value="MFS"/>
    <property type="match status" value="1"/>
</dbReference>
<keyword evidence="4" id="KW-0997">Cell inner membrane</keyword>
<evidence type="ECO:0000256" key="2">
    <source>
        <dbReference type="ARBA" id="ARBA00022448"/>
    </source>
</evidence>
<dbReference type="Gene3D" id="1.20.1250.20">
    <property type="entry name" value="MFS general substrate transporter like domains"/>
    <property type="match status" value="2"/>
</dbReference>
<dbReference type="OrthoDB" id="1650886at2"/>
<evidence type="ECO:0000256" key="1">
    <source>
        <dbReference type="ARBA" id="ARBA00004429"/>
    </source>
</evidence>
<accession>U2FLY5</accession>
<evidence type="ECO:0000256" key="7">
    <source>
        <dbReference type="ARBA" id="ARBA00023136"/>
    </source>
</evidence>
<dbReference type="Pfam" id="PF12832">
    <property type="entry name" value="MFS_1_like"/>
    <property type="match status" value="1"/>
</dbReference>
<feature type="domain" description="Major facilitator superfamily (MFS) profile" evidence="9">
    <location>
        <begin position="13"/>
        <end position="389"/>
    </location>
</feature>
<feature type="transmembrane region" description="Helical" evidence="8">
    <location>
        <begin position="135"/>
        <end position="159"/>
    </location>
</feature>
<keyword evidence="11" id="KW-1185">Reference proteome</keyword>
<feature type="transmembrane region" description="Helical" evidence="8">
    <location>
        <begin position="165"/>
        <end position="186"/>
    </location>
</feature>
<feature type="transmembrane region" description="Helical" evidence="8">
    <location>
        <begin position="245"/>
        <end position="264"/>
    </location>
</feature>
<organism evidence="10 11">
    <name type="scientific">Haloplasma contractile SSD-17B</name>
    <dbReference type="NCBI Taxonomy" id="1033810"/>
    <lineage>
        <taxon>Bacteria</taxon>
        <taxon>Bacillati</taxon>
        <taxon>Mycoplasmatota</taxon>
        <taxon>Mollicutes</taxon>
        <taxon>Haloplasmatales</taxon>
        <taxon>Haloplasmataceae</taxon>
        <taxon>Haloplasma</taxon>
    </lineage>
</organism>
<feature type="transmembrane region" description="Helical" evidence="8">
    <location>
        <begin position="18"/>
        <end position="38"/>
    </location>
</feature>
<dbReference type="AlphaFoldDB" id="U2FLY5"/>
<keyword evidence="7 8" id="KW-0472">Membrane</keyword>
<evidence type="ECO:0000256" key="5">
    <source>
        <dbReference type="ARBA" id="ARBA00022692"/>
    </source>
</evidence>
<sequence>MNSSTDHSTSLILNMKYFFPYLFIGLGVGCYFPILGFYLEYELFFTGTQIGLILASTALFQIVAMPVWGILTDYIKSPKRTLSISLVFCSLTIFVLMFVSSFIAFISFIILFTLFRAPIFYLYDEMILSISKIKVVNYGFIRAGGSIGFAVAAFIGFFFSKFFDYNIFFLLSAVFFISAVTIIFFIRDVEYNKPRIHIKRDLPFLFTERSFVLLCLLIFITIGVLETNMSLMGNYLKDFGGSDFQIALAIFLSASIELPVLTYSKRLYQYISFKKIVVIITILNIAKYLILYFFDSVALVLILAPVHGITYGLIYPLFIYMVEAMVPKKILSTSLSLLNAFVALGTTVFVYTSGVLEEFTKNINTIFILFIILYVFNFILLLAFRQNNKEIQKAT</sequence>
<dbReference type="RefSeq" id="WP_008826143.1">
    <property type="nucleotide sequence ID" value="NZ_AFNU02000001.1"/>
</dbReference>
<evidence type="ECO:0000256" key="6">
    <source>
        <dbReference type="ARBA" id="ARBA00022989"/>
    </source>
</evidence>
<dbReference type="STRING" id="1033810.HLPCO_000416"/>
<feature type="transmembrane region" description="Helical" evidence="8">
    <location>
        <begin position="363"/>
        <end position="384"/>
    </location>
</feature>
<keyword evidence="2" id="KW-0813">Transport</keyword>
<evidence type="ECO:0000313" key="11">
    <source>
        <dbReference type="Proteomes" id="UP000005707"/>
    </source>
</evidence>
<keyword evidence="3" id="KW-1003">Cell membrane</keyword>
<evidence type="ECO:0000256" key="3">
    <source>
        <dbReference type="ARBA" id="ARBA00022475"/>
    </source>
</evidence>
<comment type="caution">
    <text evidence="10">The sequence shown here is derived from an EMBL/GenBank/DDBJ whole genome shotgun (WGS) entry which is preliminary data.</text>
</comment>
<feature type="transmembrane region" description="Helical" evidence="8">
    <location>
        <begin position="276"/>
        <end position="294"/>
    </location>
</feature>
<dbReference type="SUPFAM" id="SSF103473">
    <property type="entry name" value="MFS general substrate transporter"/>
    <property type="match status" value="1"/>
</dbReference>
<gene>
    <name evidence="10" type="primary">blt</name>
    <name evidence="10" type="ORF">HLPCO_000416</name>
</gene>
<evidence type="ECO:0000313" key="10">
    <source>
        <dbReference type="EMBL" id="ERJ13750.1"/>
    </source>
</evidence>
<dbReference type="Proteomes" id="UP000005707">
    <property type="component" value="Unassembled WGS sequence"/>
</dbReference>
<name>U2FLY5_9MOLU</name>
<keyword evidence="5 8" id="KW-0812">Transmembrane</keyword>
<dbReference type="InterPro" id="IPR020846">
    <property type="entry name" value="MFS_dom"/>
</dbReference>
<evidence type="ECO:0000259" key="9">
    <source>
        <dbReference type="PROSITE" id="PS50850"/>
    </source>
</evidence>
<feature type="transmembrane region" description="Helical" evidence="8">
    <location>
        <begin position="50"/>
        <end position="70"/>
    </location>
</feature>
<dbReference type="InParanoid" id="U2FLY5"/>
<dbReference type="InterPro" id="IPR024989">
    <property type="entry name" value="MFS_assoc_dom"/>
</dbReference>